<keyword evidence="3 10" id="KW-0863">Zinc-finger</keyword>
<evidence type="ECO:0000256" key="7">
    <source>
        <dbReference type="ARBA" id="ARBA00077380"/>
    </source>
</evidence>
<dbReference type="Pfam" id="PF17121">
    <property type="entry name" value="zf-C3HC4_5"/>
    <property type="match status" value="1"/>
</dbReference>
<keyword evidence="2" id="KW-0479">Metal-binding</keyword>
<gene>
    <name evidence="12" type="ORF">Fcan01_02338</name>
</gene>
<dbReference type="InterPro" id="IPR004575">
    <property type="entry name" value="MAT1/Tfb3"/>
</dbReference>
<keyword evidence="5" id="KW-0539">Nucleus</keyword>
<evidence type="ECO:0000256" key="9">
    <source>
        <dbReference type="ARBA" id="ARBA00083888"/>
    </source>
</evidence>
<dbReference type="STRING" id="158441.A0A226EWS5"/>
<dbReference type="GO" id="GO:0005675">
    <property type="term" value="C:transcription factor TFIIH holo complex"/>
    <property type="evidence" value="ECO:0007669"/>
    <property type="project" value="InterPro"/>
</dbReference>
<comment type="subcellular location">
    <subcellularLocation>
        <location evidence="1">Nucleus</location>
    </subcellularLocation>
</comment>
<dbReference type="PANTHER" id="PTHR12683:SF13">
    <property type="entry name" value="CDK-ACTIVATING KINASE ASSEMBLY FACTOR MAT1"/>
    <property type="match status" value="1"/>
</dbReference>
<keyword evidence="13" id="KW-1185">Reference proteome</keyword>
<evidence type="ECO:0000256" key="1">
    <source>
        <dbReference type="ARBA" id="ARBA00004123"/>
    </source>
</evidence>
<accession>A0A226EWS5</accession>
<dbReference type="OMA" id="QGLYYTA"/>
<comment type="caution">
    <text evidence="12">The sequence shown here is derived from an EMBL/GenBank/DDBJ whole genome shotgun (WGS) entry which is preliminary data.</text>
</comment>
<evidence type="ECO:0000256" key="6">
    <source>
        <dbReference type="ARBA" id="ARBA00074719"/>
    </source>
</evidence>
<dbReference type="InterPro" id="IPR017907">
    <property type="entry name" value="Znf_RING_CS"/>
</dbReference>
<name>A0A226EWS5_FOLCA</name>
<dbReference type="InterPro" id="IPR001841">
    <property type="entry name" value="Znf_RING"/>
</dbReference>
<dbReference type="Proteomes" id="UP000198287">
    <property type="component" value="Unassembled WGS sequence"/>
</dbReference>
<evidence type="ECO:0000256" key="10">
    <source>
        <dbReference type="PROSITE-ProRule" id="PRU00175"/>
    </source>
</evidence>
<keyword evidence="4" id="KW-0862">Zinc</keyword>
<dbReference type="InterPro" id="IPR013083">
    <property type="entry name" value="Znf_RING/FYVE/PHD"/>
</dbReference>
<organism evidence="12 13">
    <name type="scientific">Folsomia candida</name>
    <name type="common">Springtail</name>
    <dbReference type="NCBI Taxonomy" id="158441"/>
    <lineage>
        <taxon>Eukaryota</taxon>
        <taxon>Metazoa</taxon>
        <taxon>Ecdysozoa</taxon>
        <taxon>Arthropoda</taxon>
        <taxon>Hexapoda</taxon>
        <taxon>Collembola</taxon>
        <taxon>Entomobryomorpha</taxon>
        <taxon>Isotomoidea</taxon>
        <taxon>Isotomidae</taxon>
        <taxon>Proisotominae</taxon>
        <taxon>Folsomia</taxon>
    </lineage>
</organism>
<dbReference type="SMART" id="SM00184">
    <property type="entry name" value="RING"/>
    <property type="match status" value="1"/>
</dbReference>
<keyword evidence="12" id="KW-0808">Transferase</keyword>
<dbReference type="PROSITE" id="PS00518">
    <property type="entry name" value="ZF_RING_1"/>
    <property type="match status" value="1"/>
</dbReference>
<dbReference type="FunFam" id="3.30.40.10:FF:000037">
    <property type="entry name" value="Cdk-activating kinase assembly factor MAT1, centre"/>
    <property type="match status" value="1"/>
</dbReference>
<evidence type="ECO:0000256" key="4">
    <source>
        <dbReference type="ARBA" id="ARBA00022833"/>
    </source>
</evidence>
<dbReference type="Pfam" id="PF06391">
    <property type="entry name" value="MAT1"/>
    <property type="match status" value="1"/>
</dbReference>
<evidence type="ECO:0000256" key="2">
    <source>
        <dbReference type="ARBA" id="ARBA00022723"/>
    </source>
</evidence>
<proteinExistence type="predicted"/>
<keyword evidence="12" id="KW-0418">Kinase</keyword>
<dbReference type="InterPro" id="IPR015877">
    <property type="entry name" value="MAT1_centre"/>
</dbReference>
<evidence type="ECO:0000256" key="5">
    <source>
        <dbReference type="ARBA" id="ARBA00023242"/>
    </source>
</evidence>
<dbReference type="SUPFAM" id="SSF57850">
    <property type="entry name" value="RING/U-box"/>
    <property type="match status" value="1"/>
</dbReference>
<evidence type="ECO:0000259" key="11">
    <source>
        <dbReference type="PROSITE" id="PS50089"/>
    </source>
</evidence>
<sequence length="335" mass="38154">MDDLVCPRCKTTKYRNPSLKLLVNVCGHALCESCVELLFVKGSGACPECGVALRRSGFRIQLFEDPIVEKEVDIRRRILRDYCKRESDFTSLREYNDYLEEVETVVFNLVNNIDIIDTNKRIEQYKRDNKESLAKVRTQSKFNEELLELDAILEEEKMRSEMMRLEALRVERQEKLRKLKSHEALIDDLMFSETDAKSILASHKSSKANFEYDVQIDVPKVVPAPVAFTSGIGFGSGRTSFLPVPKSEEVPLFSYEELKLDFGGLHPPTIDELKSTHSKYLNHVKAATTPEVAGGFHSSIACRRALQDAFADITLQPKLIRKMDELIEPMDVDAS</sequence>
<dbReference type="AlphaFoldDB" id="A0A226EWS5"/>
<dbReference type="GO" id="GO:0006289">
    <property type="term" value="P:nucleotide-excision repair"/>
    <property type="evidence" value="ECO:0007669"/>
    <property type="project" value="InterPro"/>
</dbReference>
<protein>
    <recommendedName>
        <fullName evidence="6">CDK-activating kinase assembly factor MAT1</fullName>
    </recommendedName>
    <alternativeName>
        <fullName evidence="9">CDK7/cyclin-H assembly factor</fullName>
    </alternativeName>
    <alternativeName>
        <fullName evidence="7">Menage a trois</fullName>
    </alternativeName>
    <alternativeName>
        <fullName evidence="8">RING finger protein MAT1</fullName>
    </alternativeName>
</protein>
<reference evidence="12 13" key="1">
    <citation type="submission" date="2015-12" db="EMBL/GenBank/DDBJ databases">
        <title>The genome of Folsomia candida.</title>
        <authorList>
            <person name="Faddeeva A."/>
            <person name="Derks M.F."/>
            <person name="Anvar Y."/>
            <person name="Smit S."/>
            <person name="Van Straalen N."/>
            <person name="Roelofs D."/>
        </authorList>
    </citation>
    <scope>NUCLEOTIDE SEQUENCE [LARGE SCALE GENOMIC DNA]</scope>
    <source>
        <strain evidence="12 13">VU population</strain>
        <tissue evidence="12">Whole body</tissue>
    </source>
</reference>
<dbReference type="InterPro" id="IPR057657">
    <property type="entry name" value="MAT1_CAK-anch"/>
</dbReference>
<dbReference type="EMBL" id="LNIX01000001">
    <property type="protein sequence ID" value="OXA62115.1"/>
    <property type="molecule type" value="Genomic_DNA"/>
</dbReference>
<feature type="domain" description="RING-type" evidence="11">
    <location>
        <begin position="6"/>
        <end position="49"/>
    </location>
</feature>
<evidence type="ECO:0000256" key="3">
    <source>
        <dbReference type="ARBA" id="ARBA00022771"/>
    </source>
</evidence>
<evidence type="ECO:0000313" key="13">
    <source>
        <dbReference type="Proteomes" id="UP000198287"/>
    </source>
</evidence>
<evidence type="ECO:0000256" key="8">
    <source>
        <dbReference type="ARBA" id="ARBA00077720"/>
    </source>
</evidence>
<dbReference type="OrthoDB" id="5963at2759"/>
<dbReference type="CDD" id="cd16517">
    <property type="entry name" value="RING-HC_MAT1"/>
    <property type="match status" value="1"/>
</dbReference>
<dbReference type="NCBIfam" id="TIGR00570">
    <property type="entry name" value="cdk7"/>
    <property type="match status" value="1"/>
</dbReference>
<dbReference type="Pfam" id="PF25811">
    <property type="entry name" value="CAK-anch_MAT1"/>
    <property type="match status" value="1"/>
</dbReference>
<dbReference type="PROSITE" id="PS50089">
    <property type="entry name" value="ZF_RING_2"/>
    <property type="match status" value="1"/>
</dbReference>
<dbReference type="GO" id="GO:0006357">
    <property type="term" value="P:regulation of transcription by RNA polymerase II"/>
    <property type="evidence" value="ECO:0007669"/>
    <property type="project" value="TreeGrafter"/>
</dbReference>
<dbReference type="GO" id="GO:0061575">
    <property type="term" value="F:cyclin-dependent protein serine/threonine kinase activator activity"/>
    <property type="evidence" value="ECO:0007669"/>
    <property type="project" value="InterPro"/>
</dbReference>
<dbReference type="Gene3D" id="3.30.40.10">
    <property type="entry name" value="Zinc/RING finger domain, C3HC4 (zinc finger)"/>
    <property type="match status" value="1"/>
</dbReference>
<evidence type="ECO:0000313" key="12">
    <source>
        <dbReference type="EMBL" id="OXA62115.1"/>
    </source>
</evidence>
<dbReference type="GO" id="GO:0016301">
    <property type="term" value="F:kinase activity"/>
    <property type="evidence" value="ECO:0007669"/>
    <property type="project" value="UniProtKB-KW"/>
</dbReference>
<dbReference type="GO" id="GO:0008270">
    <property type="term" value="F:zinc ion binding"/>
    <property type="evidence" value="ECO:0007669"/>
    <property type="project" value="UniProtKB-KW"/>
</dbReference>
<dbReference type="PANTHER" id="PTHR12683">
    <property type="entry name" value="CDK-ACTIVATING KINASE ASSEMBLY FACTOR MAT1"/>
    <property type="match status" value="1"/>
</dbReference>